<evidence type="ECO:0000256" key="1">
    <source>
        <dbReference type="SAM" id="MobiDB-lite"/>
    </source>
</evidence>
<name>A0A1G8R913_9RHOB</name>
<evidence type="ECO:0000313" key="2">
    <source>
        <dbReference type="EMBL" id="SDJ13472.1"/>
    </source>
</evidence>
<keyword evidence="3" id="KW-1185">Reference proteome</keyword>
<feature type="region of interest" description="Disordered" evidence="1">
    <location>
        <begin position="35"/>
        <end position="100"/>
    </location>
</feature>
<sequence>MSDPHSSRETPPPLSPQAQAEAAYFLWLAEGRPEGRAAEHWAEAEAALAAKPHRRKTAEAKAPKAPKAAKPKSAKPAKAAPAEKPAKAKAPRKPRASPES</sequence>
<reference evidence="2 3" key="1">
    <citation type="submission" date="2016-10" db="EMBL/GenBank/DDBJ databases">
        <authorList>
            <person name="de Groot N.N."/>
        </authorList>
    </citation>
    <scope>NUCLEOTIDE SEQUENCE [LARGE SCALE GENOMIC DNA]</scope>
    <source>
        <strain evidence="2 3">DSM 26424</strain>
    </source>
</reference>
<feature type="compositionally biased region" description="Basic residues" evidence="1">
    <location>
        <begin position="87"/>
        <end position="100"/>
    </location>
</feature>
<organism evidence="2 3">
    <name type="scientific">Salipiger marinus</name>
    <dbReference type="NCBI Taxonomy" id="555512"/>
    <lineage>
        <taxon>Bacteria</taxon>
        <taxon>Pseudomonadati</taxon>
        <taxon>Pseudomonadota</taxon>
        <taxon>Alphaproteobacteria</taxon>
        <taxon>Rhodobacterales</taxon>
        <taxon>Roseobacteraceae</taxon>
        <taxon>Salipiger</taxon>
    </lineage>
</organism>
<protein>
    <recommendedName>
        <fullName evidence="4">DUF2934 domain-containing protein</fullName>
    </recommendedName>
</protein>
<evidence type="ECO:0008006" key="4">
    <source>
        <dbReference type="Google" id="ProtNLM"/>
    </source>
</evidence>
<dbReference type="InterPro" id="IPR021327">
    <property type="entry name" value="DUF2934"/>
</dbReference>
<dbReference type="RefSeq" id="WP_089849906.1">
    <property type="nucleotide sequence ID" value="NZ_FNEJ01000019.1"/>
</dbReference>
<dbReference type="EMBL" id="FNEJ01000019">
    <property type="protein sequence ID" value="SDJ13472.1"/>
    <property type="molecule type" value="Genomic_DNA"/>
</dbReference>
<gene>
    <name evidence="2" type="ORF">SAMN04487993_101941</name>
</gene>
<dbReference type="Pfam" id="PF11154">
    <property type="entry name" value="DUF2934"/>
    <property type="match status" value="1"/>
</dbReference>
<dbReference type="AlphaFoldDB" id="A0A1G8R913"/>
<proteinExistence type="predicted"/>
<accession>A0A1G8R913</accession>
<evidence type="ECO:0000313" key="3">
    <source>
        <dbReference type="Proteomes" id="UP000199093"/>
    </source>
</evidence>
<dbReference type="Proteomes" id="UP000199093">
    <property type="component" value="Unassembled WGS sequence"/>
</dbReference>